<evidence type="ECO:0000259" key="2">
    <source>
        <dbReference type="Pfam" id="PF09835"/>
    </source>
</evidence>
<organism evidence="3 4">
    <name type="scientific">Georhizobium profundi</name>
    <dbReference type="NCBI Taxonomy" id="2341112"/>
    <lineage>
        <taxon>Bacteria</taxon>
        <taxon>Pseudomonadati</taxon>
        <taxon>Pseudomonadota</taxon>
        <taxon>Alphaproteobacteria</taxon>
        <taxon>Hyphomicrobiales</taxon>
        <taxon>Rhizobiaceae</taxon>
        <taxon>Georhizobium</taxon>
    </lineage>
</organism>
<dbReference type="Proteomes" id="UP000268192">
    <property type="component" value="Chromosome"/>
</dbReference>
<dbReference type="PANTHER" id="PTHR40547:SF1">
    <property type="entry name" value="SLL0298 PROTEIN"/>
    <property type="match status" value="1"/>
</dbReference>
<evidence type="ECO:0000256" key="1">
    <source>
        <dbReference type="SAM" id="Phobius"/>
    </source>
</evidence>
<sequence>MLFRRRKKLSLLERLRLFVWPQKSFARSMRYLGKRVLRLNATPHAIAAGVAAGVIASWTPLIGFHFVLSFALAYVFAGNMIAAGIGTAFGNPLTFPFIWASTFKLGHIILDRGKQEVEHVSINLGDLLSRIDWAHLWQPILKPMLIGSIPPAFVSGLFFYGLTFYSVRAFQKRRKRVLAEKAEARASARSTAGAPL</sequence>
<dbReference type="EMBL" id="CP032509">
    <property type="protein sequence ID" value="AZN72501.1"/>
    <property type="molecule type" value="Genomic_DNA"/>
</dbReference>
<evidence type="ECO:0000313" key="3">
    <source>
        <dbReference type="EMBL" id="AZN72501.1"/>
    </source>
</evidence>
<keyword evidence="1" id="KW-0472">Membrane</keyword>
<dbReference type="RefSeq" id="WP_126010828.1">
    <property type="nucleotide sequence ID" value="NZ_CP032509.1"/>
</dbReference>
<feature type="transmembrane region" description="Helical" evidence="1">
    <location>
        <begin position="145"/>
        <end position="167"/>
    </location>
</feature>
<dbReference type="AlphaFoldDB" id="A0A3Q8XPV2"/>
<name>A0A3Q8XPV2_9HYPH</name>
<keyword evidence="1" id="KW-1133">Transmembrane helix</keyword>
<dbReference type="KEGG" id="abaw:D5400_15580"/>
<keyword evidence="1" id="KW-0812">Transmembrane</keyword>
<feature type="transmembrane region" description="Helical" evidence="1">
    <location>
        <begin position="93"/>
        <end position="110"/>
    </location>
</feature>
<accession>A0A3Q8XPV2</accession>
<feature type="transmembrane region" description="Helical" evidence="1">
    <location>
        <begin position="62"/>
        <end position="81"/>
    </location>
</feature>
<dbReference type="OrthoDB" id="7360463at2"/>
<dbReference type="InterPro" id="IPR018639">
    <property type="entry name" value="DUF2062"/>
</dbReference>
<feature type="transmembrane region" description="Helical" evidence="1">
    <location>
        <begin position="36"/>
        <end position="56"/>
    </location>
</feature>
<proteinExistence type="predicted"/>
<evidence type="ECO:0000313" key="4">
    <source>
        <dbReference type="Proteomes" id="UP000268192"/>
    </source>
</evidence>
<feature type="domain" description="DUF2062" evidence="2">
    <location>
        <begin position="27"/>
        <end position="175"/>
    </location>
</feature>
<gene>
    <name evidence="3" type="ORF">D5400_15580</name>
</gene>
<reference evidence="3 4" key="1">
    <citation type="submission" date="2018-09" db="EMBL/GenBank/DDBJ databases">
        <title>Marinorhizobium profundi gen. nov., sp. nov., isolated from a deep-sea sediment sample from the New Britain Trench and proposal of Marinorhizobiaceae fam. nov. in the order Rhizobiales of the class Alphaproteobacteria.</title>
        <authorList>
            <person name="Cao J."/>
        </authorList>
    </citation>
    <scope>NUCLEOTIDE SEQUENCE [LARGE SCALE GENOMIC DNA]</scope>
    <source>
        <strain evidence="3 4">WS11</strain>
    </source>
</reference>
<protein>
    <submittedName>
        <fullName evidence="3">DUF2062 domain-containing protein</fullName>
    </submittedName>
</protein>
<dbReference type="Pfam" id="PF09835">
    <property type="entry name" value="DUF2062"/>
    <property type="match status" value="1"/>
</dbReference>
<dbReference type="PANTHER" id="PTHR40547">
    <property type="entry name" value="SLL0298 PROTEIN"/>
    <property type="match status" value="1"/>
</dbReference>
<keyword evidence="4" id="KW-1185">Reference proteome</keyword>